<evidence type="ECO:0000313" key="1">
    <source>
        <dbReference type="EMBL" id="MBX59014.1"/>
    </source>
</evidence>
<dbReference type="AlphaFoldDB" id="A0A2P2PW93"/>
<accession>A0A2P2PW93</accession>
<protein>
    <submittedName>
        <fullName evidence="1">Uncharacterized protein</fullName>
    </submittedName>
</protein>
<name>A0A2P2PW93_RHIMU</name>
<reference evidence="1" key="1">
    <citation type="submission" date="2018-02" db="EMBL/GenBank/DDBJ databases">
        <title>Rhizophora mucronata_Transcriptome.</title>
        <authorList>
            <person name="Meera S.P."/>
            <person name="Sreeshan A."/>
            <person name="Augustine A."/>
        </authorList>
    </citation>
    <scope>NUCLEOTIDE SEQUENCE</scope>
    <source>
        <tissue evidence="1">Leaf</tissue>
    </source>
</reference>
<sequence>MRYNRLLSWKKIILYRIIVLLAD</sequence>
<organism evidence="1">
    <name type="scientific">Rhizophora mucronata</name>
    <name type="common">Asiatic mangrove</name>
    <dbReference type="NCBI Taxonomy" id="61149"/>
    <lineage>
        <taxon>Eukaryota</taxon>
        <taxon>Viridiplantae</taxon>
        <taxon>Streptophyta</taxon>
        <taxon>Embryophyta</taxon>
        <taxon>Tracheophyta</taxon>
        <taxon>Spermatophyta</taxon>
        <taxon>Magnoliopsida</taxon>
        <taxon>eudicotyledons</taxon>
        <taxon>Gunneridae</taxon>
        <taxon>Pentapetalae</taxon>
        <taxon>rosids</taxon>
        <taxon>fabids</taxon>
        <taxon>Malpighiales</taxon>
        <taxon>Rhizophoraceae</taxon>
        <taxon>Rhizophora</taxon>
    </lineage>
</organism>
<dbReference type="EMBL" id="GGEC01078530">
    <property type="protein sequence ID" value="MBX59014.1"/>
    <property type="molecule type" value="Transcribed_RNA"/>
</dbReference>
<proteinExistence type="predicted"/>